<feature type="transmembrane region" description="Helical" evidence="1">
    <location>
        <begin position="91"/>
        <end position="108"/>
    </location>
</feature>
<feature type="transmembrane region" description="Helical" evidence="1">
    <location>
        <begin position="340"/>
        <end position="361"/>
    </location>
</feature>
<sequence length="367" mass="39194">MFLGASLFAILSIVIWILSLRGAADLTLYGDPHLWHMHEMLFGYVSAVLAGFLLTAVPNWTGRAPLAGSLLVGLTGLWVAGRAAMLWGSGWTAAGIEAPFLFAVLAITTREVVAGRNWRNLIVVGPVSVFALANLGFHIETALTGYAEFATRAGFAAITVLLMLIGGRITPAFTRNWLKQQGHTHLPPTFGRFDAISLFISVLALILWIIFPDTLVSTGPLAIAAFLQAVRLGRWGGLRTLPNPILFALHGCFAMIPLGLLMLAAAPVDWAFYAAGLHVIGIAAIGGMTMAVMLRASMGHTGRPLKSDAWMNGALIALALAAGLRAAWSLWGLPGWMLDLSATLWIAAFGVFVLRVGPWLLRPSKPA</sequence>
<feature type="transmembrane region" description="Helical" evidence="1">
    <location>
        <begin position="66"/>
        <end position="85"/>
    </location>
</feature>
<dbReference type="Pfam" id="PF05940">
    <property type="entry name" value="NnrS"/>
    <property type="match status" value="1"/>
</dbReference>
<dbReference type="AlphaFoldDB" id="A0A2R8C446"/>
<reference evidence="3" key="1">
    <citation type="submission" date="2018-03" db="EMBL/GenBank/DDBJ databases">
        <authorList>
            <person name="Rodrigo-Torres L."/>
            <person name="Arahal R. D."/>
            <person name="Lucena T."/>
        </authorList>
    </citation>
    <scope>NUCLEOTIDE SEQUENCE [LARGE SCALE GENOMIC DNA]</scope>
    <source>
        <strain evidence="3">CECT 7615</strain>
    </source>
</reference>
<feature type="transmembrane region" description="Helical" evidence="1">
    <location>
        <begin position="149"/>
        <end position="169"/>
    </location>
</feature>
<feature type="transmembrane region" description="Helical" evidence="1">
    <location>
        <begin position="190"/>
        <end position="211"/>
    </location>
</feature>
<feature type="transmembrane region" description="Helical" evidence="1">
    <location>
        <begin position="272"/>
        <end position="297"/>
    </location>
</feature>
<feature type="transmembrane region" description="Helical" evidence="1">
    <location>
        <begin position="120"/>
        <end position="137"/>
    </location>
</feature>
<dbReference type="Proteomes" id="UP000244898">
    <property type="component" value="Unassembled WGS sequence"/>
</dbReference>
<proteinExistence type="predicted"/>
<dbReference type="EMBL" id="ONZG01000001">
    <property type="protein sequence ID" value="SPJ27103.1"/>
    <property type="molecule type" value="Genomic_DNA"/>
</dbReference>
<keyword evidence="1" id="KW-0472">Membrane</keyword>
<keyword evidence="3" id="KW-1185">Reference proteome</keyword>
<feature type="transmembrane region" description="Helical" evidence="1">
    <location>
        <begin position="33"/>
        <end position="54"/>
    </location>
</feature>
<gene>
    <name evidence="2" type="ORF">TRM7615_00584</name>
</gene>
<evidence type="ECO:0000313" key="3">
    <source>
        <dbReference type="Proteomes" id="UP000244898"/>
    </source>
</evidence>
<keyword evidence="1" id="KW-1133">Transmembrane helix</keyword>
<feature type="transmembrane region" description="Helical" evidence="1">
    <location>
        <begin position="245"/>
        <end position="266"/>
    </location>
</feature>
<protein>
    <recommendedName>
        <fullName evidence="4">NnrS protein</fullName>
    </recommendedName>
</protein>
<evidence type="ECO:0000256" key="1">
    <source>
        <dbReference type="SAM" id="Phobius"/>
    </source>
</evidence>
<feature type="transmembrane region" description="Helical" evidence="1">
    <location>
        <begin position="217"/>
        <end position="233"/>
    </location>
</feature>
<evidence type="ECO:0000313" key="2">
    <source>
        <dbReference type="EMBL" id="SPJ27103.1"/>
    </source>
</evidence>
<keyword evidence="1" id="KW-0812">Transmembrane</keyword>
<name>A0A2R8C446_9RHOB</name>
<evidence type="ECO:0008006" key="4">
    <source>
        <dbReference type="Google" id="ProtNLM"/>
    </source>
</evidence>
<accession>A0A2R8C446</accession>
<organism evidence="2 3">
    <name type="scientific">Falsiruegeria mediterranea M17</name>
    <dbReference type="NCBI Taxonomy" id="1200281"/>
    <lineage>
        <taxon>Bacteria</taxon>
        <taxon>Pseudomonadati</taxon>
        <taxon>Pseudomonadota</taxon>
        <taxon>Alphaproteobacteria</taxon>
        <taxon>Rhodobacterales</taxon>
        <taxon>Roseobacteraceae</taxon>
        <taxon>Falsiruegeria</taxon>
    </lineage>
</organism>
<dbReference type="InterPro" id="IPR010266">
    <property type="entry name" value="NnrS"/>
</dbReference>
<feature type="transmembrane region" description="Helical" evidence="1">
    <location>
        <begin position="309"/>
        <end position="328"/>
    </location>
</feature>